<dbReference type="GO" id="GO:1990904">
    <property type="term" value="C:ribonucleoprotein complex"/>
    <property type="evidence" value="ECO:0007669"/>
    <property type="project" value="UniProtKB-KW"/>
</dbReference>
<dbReference type="HAMAP" id="MF_01369_B">
    <property type="entry name" value="Ribosomal_uL23_B"/>
    <property type="match status" value="1"/>
</dbReference>
<protein>
    <recommendedName>
        <fullName evidence="4 5">Large ribosomal subunit protein uL23c</fullName>
    </recommendedName>
</protein>
<keyword evidence="2 5" id="KW-0689">Ribosomal protein</keyword>
<dbReference type="GeneID" id="54626641"/>
<evidence type="ECO:0000256" key="5">
    <source>
        <dbReference type="HAMAP-Rule" id="MF_01369"/>
    </source>
</evidence>
<evidence type="ECO:0000256" key="2">
    <source>
        <dbReference type="ARBA" id="ARBA00022980"/>
    </source>
</evidence>
<organism evidence="6">
    <name type="scientific">Aphanochaete confervicola</name>
    <dbReference type="NCBI Taxonomy" id="764104"/>
    <lineage>
        <taxon>Eukaryota</taxon>
        <taxon>Viridiplantae</taxon>
        <taxon>Chlorophyta</taxon>
        <taxon>core chlorophytes</taxon>
        <taxon>Chlorophyceae</taxon>
        <taxon>OCC clade</taxon>
        <taxon>Chaetophorales</taxon>
        <taxon>Aphanochaetaceae</taxon>
        <taxon>Aphanochaete</taxon>
    </lineage>
</organism>
<name>A0A6H1XEE6_9CHLO</name>
<reference evidence="6" key="1">
    <citation type="submission" date="2019-11" db="EMBL/GenBank/DDBJ databases">
        <title>The Chloroplast Genome of the Green Alga Aphanochaete confervicola.</title>
        <authorList>
            <person name="Liu B."/>
        </authorList>
    </citation>
    <scope>NUCLEOTIDE SEQUENCE</scope>
</reference>
<comment type="subunit">
    <text evidence="5">Part of the 50S ribosomal subunit.</text>
</comment>
<accession>A0A6H1XEE6</accession>
<comment type="function">
    <text evidence="5">Binds to 23S rRNA.</text>
</comment>
<comment type="similarity">
    <text evidence="1 5">Belongs to the universal ribosomal protein uL23 family.</text>
</comment>
<evidence type="ECO:0000256" key="3">
    <source>
        <dbReference type="ARBA" id="ARBA00023274"/>
    </source>
</evidence>
<geneLocation type="chloroplast" evidence="6"/>
<dbReference type="AlphaFoldDB" id="A0A6H1XEE6"/>
<keyword evidence="5" id="KW-0694">RNA-binding</keyword>
<keyword evidence="3 5" id="KW-0687">Ribonucleoprotein</keyword>
<evidence type="ECO:0000256" key="1">
    <source>
        <dbReference type="ARBA" id="ARBA00006700"/>
    </source>
</evidence>
<dbReference type="GO" id="GO:0005840">
    <property type="term" value="C:ribosome"/>
    <property type="evidence" value="ECO:0007669"/>
    <property type="project" value="UniProtKB-KW"/>
</dbReference>
<keyword evidence="5" id="KW-0699">rRNA-binding</keyword>
<dbReference type="EMBL" id="MN659373">
    <property type="protein sequence ID" value="QJA13847.1"/>
    <property type="molecule type" value="Genomic_DNA"/>
</dbReference>
<keyword evidence="6" id="KW-0934">Plastid</keyword>
<evidence type="ECO:0000256" key="4">
    <source>
        <dbReference type="ARBA" id="ARBA00035287"/>
    </source>
</evidence>
<dbReference type="InterPro" id="IPR012678">
    <property type="entry name" value="Ribosomal_uL23/eL15/eS24_sf"/>
</dbReference>
<sequence length="122" mass="14160">MIDLIKYPVVSFKSYRALAENNQYMFNVDIRLTKPQIKKLIEQYFEVQVLSVNTHRPPRKKRLYIPTSPGYKNRYKRVIVSLQKGQEIQYIKSLMASVLSGATQRFQSANINNANSDTDTNS</sequence>
<dbReference type="InterPro" id="IPR012677">
    <property type="entry name" value="Nucleotide-bd_a/b_plait_sf"/>
</dbReference>
<dbReference type="GO" id="GO:0006412">
    <property type="term" value="P:translation"/>
    <property type="evidence" value="ECO:0007669"/>
    <property type="project" value="UniProtKB-UniRule"/>
</dbReference>
<comment type="subcellular location">
    <subcellularLocation>
        <location evidence="5">Plastid</location>
        <location evidence="5">Chloroplast</location>
    </subcellularLocation>
</comment>
<dbReference type="PANTHER" id="PTHR11620">
    <property type="entry name" value="60S RIBOSOMAL PROTEIN L23A"/>
    <property type="match status" value="1"/>
</dbReference>
<dbReference type="RefSeq" id="YP_009774578.1">
    <property type="nucleotide sequence ID" value="NC_047441.1"/>
</dbReference>
<dbReference type="SUPFAM" id="SSF54189">
    <property type="entry name" value="Ribosomal proteins S24e, L23 and L15e"/>
    <property type="match status" value="1"/>
</dbReference>
<gene>
    <name evidence="5 6" type="primary">rpl23</name>
</gene>
<dbReference type="Gene3D" id="3.30.70.330">
    <property type="match status" value="1"/>
</dbReference>
<evidence type="ECO:0000313" key="6">
    <source>
        <dbReference type="EMBL" id="QJA13847.1"/>
    </source>
</evidence>
<dbReference type="Pfam" id="PF00276">
    <property type="entry name" value="Ribosomal_L23"/>
    <property type="match status" value="1"/>
</dbReference>
<keyword evidence="6" id="KW-0150">Chloroplast</keyword>
<proteinExistence type="inferred from homology"/>
<dbReference type="GO" id="GO:0009507">
    <property type="term" value="C:chloroplast"/>
    <property type="evidence" value="ECO:0007669"/>
    <property type="project" value="UniProtKB-SubCell"/>
</dbReference>
<dbReference type="GO" id="GO:0003735">
    <property type="term" value="F:structural constituent of ribosome"/>
    <property type="evidence" value="ECO:0007669"/>
    <property type="project" value="InterPro"/>
</dbReference>
<dbReference type="GO" id="GO:0019843">
    <property type="term" value="F:rRNA binding"/>
    <property type="evidence" value="ECO:0007669"/>
    <property type="project" value="UniProtKB-UniRule"/>
</dbReference>
<dbReference type="InterPro" id="IPR013025">
    <property type="entry name" value="Ribosomal_uL23-like"/>
</dbReference>